<keyword evidence="2" id="KW-1185">Reference proteome</keyword>
<reference evidence="1 2" key="1">
    <citation type="submission" date="2016-11" db="EMBL/GenBank/DDBJ databases">
        <title>Trade-off between light-utilization and light-protection in marine flavobacteria.</title>
        <authorList>
            <person name="Kumagai Y."/>
        </authorList>
    </citation>
    <scope>NUCLEOTIDE SEQUENCE [LARGE SCALE GENOMIC DNA]</scope>
    <source>
        <strain evidence="1 2">ATCC 700397</strain>
    </source>
</reference>
<protein>
    <submittedName>
        <fullName evidence="1">Uncharacterized protein</fullName>
    </submittedName>
</protein>
<proteinExistence type="predicted"/>
<dbReference type="EMBL" id="MQUA01000013">
    <property type="protein sequence ID" value="PQB06163.1"/>
    <property type="molecule type" value="Genomic_DNA"/>
</dbReference>
<dbReference type="AlphaFoldDB" id="A0A2S7KUG2"/>
<sequence length="173" mass="19563">MFLCFFVLSSCYESLDFNQVDDYVSKPVFTSAFTYFTLVPAQFFDSNGTQKNSISDITNFYGFQNTYVKDNLVKLDFSAEIKNEFDREVTIQVDFLNNSDIVVYSFTPIIVEAGDLNLIFLEEIEVASHPAILNTTKVNILTTIENTGTQMDPNDISELVFKSSVTLFIESGI</sequence>
<accession>A0A2S7KUG2</accession>
<comment type="caution">
    <text evidence="1">The sequence shown here is derived from an EMBL/GenBank/DDBJ whole genome shotgun (WGS) entry which is preliminary data.</text>
</comment>
<organism evidence="1 2">
    <name type="scientific">Polaribacter filamentus</name>
    <dbReference type="NCBI Taxonomy" id="53483"/>
    <lineage>
        <taxon>Bacteria</taxon>
        <taxon>Pseudomonadati</taxon>
        <taxon>Bacteroidota</taxon>
        <taxon>Flavobacteriia</taxon>
        <taxon>Flavobacteriales</taxon>
        <taxon>Flavobacteriaceae</taxon>
    </lineage>
</organism>
<evidence type="ECO:0000313" key="1">
    <source>
        <dbReference type="EMBL" id="PQB06163.1"/>
    </source>
</evidence>
<dbReference type="Proteomes" id="UP000239522">
    <property type="component" value="Unassembled WGS sequence"/>
</dbReference>
<evidence type="ECO:0000313" key="2">
    <source>
        <dbReference type="Proteomes" id="UP000239522"/>
    </source>
</evidence>
<gene>
    <name evidence="1" type="ORF">BST83_02415</name>
</gene>
<name>A0A2S7KUG2_9FLAO</name>